<dbReference type="SUPFAM" id="SSF53448">
    <property type="entry name" value="Nucleotide-diphospho-sugar transferases"/>
    <property type="match status" value="1"/>
</dbReference>
<evidence type="ECO:0000256" key="2">
    <source>
        <dbReference type="ARBA" id="ARBA00012387"/>
    </source>
</evidence>
<comment type="caution">
    <text evidence="10">The sequence shown here is derived from an EMBL/GenBank/DDBJ whole genome shotgun (WGS) entry which is preliminary data.</text>
</comment>
<accession>A0A2G6KK25</accession>
<comment type="catalytic activity">
    <reaction evidence="7">
        <text>alpha-D-mannose 1-phosphate + GTP + H(+) = GDP-alpha-D-mannose + diphosphate</text>
        <dbReference type="Rhea" id="RHEA:15229"/>
        <dbReference type="ChEBI" id="CHEBI:15378"/>
        <dbReference type="ChEBI" id="CHEBI:33019"/>
        <dbReference type="ChEBI" id="CHEBI:37565"/>
        <dbReference type="ChEBI" id="CHEBI:57527"/>
        <dbReference type="ChEBI" id="CHEBI:58409"/>
        <dbReference type="EC" id="2.7.7.13"/>
    </reaction>
</comment>
<dbReference type="PANTHER" id="PTHR46390:SF1">
    <property type="entry name" value="MANNOSE-1-PHOSPHATE GUANYLYLTRANSFERASE"/>
    <property type="match status" value="1"/>
</dbReference>
<dbReference type="InterPro" id="IPR029044">
    <property type="entry name" value="Nucleotide-diphossugar_trans"/>
</dbReference>
<sequence>MEGIMTAHAVIMAGGKGTRLWPQSRGKMPKQLWEILEGTSLLQDTVERISPQVLPEHTWIFTIHDIYDPICEQLPQLPQKNIIVEPVGRSTAPCVGLAALYIDDPDACMVVLSSDHVIRNRGEFLRCVQVALNMASEGEHLVTFGIQPTNPETGFGYIQRGQLVREDVYRVRQFTEKPDKETAERFVASGEYYWNSGMFVWKVSTLLTVIERHLPDLYRGLMTIKPAIGTEKEQQVIAEVFEGLDSVSIDYGIMEKAAATFVVPSDFGWNDVGSWAALPEVWETDYAGNAIKGKVIALDSKDNVAYNDTGLTALIGVDNIIVVKVGDSVLVCDKEQAQRVREIVDELDRQGMKEYL</sequence>
<evidence type="ECO:0000313" key="10">
    <source>
        <dbReference type="EMBL" id="PIE36001.1"/>
    </source>
</evidence>
<keyword evidence="6" id="KW-0342">GTP-binding</keyword>
<dbReference type="InterPro" id="IPR049577">
    <property type="entry name" value="GMPP_N"/>
</dbReference>
<dbReference type="GO" id="GO:0004475">
    <property type="term" value="F:mannose-1-phosphate guanylyltransferase (GTP) activity"/>
    <property type="evidence" value="ECO:0007669"/>
    <property type="project" value="UniProtKB-EC"/>
</dbReference>
<dbReference type="EMBL" id="PDSK01000027">
    <property type="protein sequence ID" value="PIE36001.1"/>
    <property type="molecule type" value="Genomic_DNA"/>
</dbReference>
<evidence type="ECO:0000259" key="9">
    <source>
        <dbReference type="Pfam" id="PF22640"/>
    </source>
</evidence>
<keyword evidence="4 10" id="KW-0548">Nucleotidyltransferase</keyword>
<dbReference type="PANTHER" id="PTHR46390">
    <property type="entry name" value="MANNOSE-1-PHOSPHATE GUANYLYLTRANSFERASE"/>
    <property type="match status" value="1"/>
</dbReference>
<evidence type="ECO:0000256" key="3">
    <source>
        <dbReference type="ARBA" id="ARBA00022679"/>
    </source>
</evidence>
<gene>
    <name evidence="10" type="ORF">CSA56_01670</name>
</gene>
<evidence type="ECO:0000256" key="6">
    <source>
        <dbReference type="ARBA" id="ARBA00023134"/>
    </source>
</evidence>
<evidence type="ECO:0000313" key="11">
    <source>
        <dbReference type="Proteomes" id="UP000230821"/>
    </source>
</evidence>
<dbReference type="AlphaFoldDB" id="A0A2G6KK25"/>
<evidence type="ECO:0000259" key="8">
    <source>
        <dbReference type="Pfam" id="PF00483"/>
    </source>
</evidence>
<name>A0A2G6KK25_9BACT</name>
<feature type="domain" description="MannoseP isomerase/GMP-like beta-helix" evidence="9">
    <location>
        <begin position="293"/>
        <end position="347"/>
    </location>
</feature>
<proteinExistence type="inferred from homology"/>
<protein>
    <recommendedName>
        <fullName evidence="2">mannose-1-phosphate guanylyltransferase</fullName>
        <ecNumber evidence="2">2.7.7.13</ecNumber>
    </recommendedName>
</protein>
<feature type="domain" description="Nucleotidyl transferase" evidence="8">
    <location>
        <begin position="9"/>
        <end position="282"/>
    </location>
</feature>
<dbReference type="Gene3D" id="3.90.550.10">
    <property type="entry name" value="Spore Coat Polysaccharide Biosynthesis Protein SpsA, Chain A"/>
    <property type="match status" value="1"/>
</dbReference>
<dbReference type="InterPro" id="IPR051161">
    <property type="entry name" value="Mannose-6P_isomerase_type2"/>
</dbReference>
<dbReference type="CDD" id="cd02509">
    <property type="entry name" value="GDP-M1P_Guanylyltransferase"/>
    <property type="match status" value="1"/>
</dbReference>
<evidence type="ECO:0000256" key="1">
    <source>
        <dbReference type="ARBA" id="ARBA00006115"/>
    </source>
</evidence>
<comment type="similarity">
    <text evidence="1">Belongs to the mannose-6-phosphate isomerase type 2 family.</text>
</comment>
<dbReference type="GO" id="GO:0009298">
    <property type="term" value="P:GDP-mannose biosynthetic process"/>
    <property type="evidence" value="ECO:0007669"/>
    <property type="project" value="TreeGrafter"/>
</dbReference>
<dbReference type="Pfam" id="PF22640">
    <property type="entry name" value="ManC_GMP_beta-helix"/>
    <property type="match status" value="1"/>
</dbReference>
<dbReference type="Proteomes" id="UP000230821">
    <property type="component" value="Unassembled WGS sequence"/>
</dbReference>
<evidence type="ECO:0000256" key="5">
    <source>
        <dbReference type="ARBA" id="ARBA00022741"/>
    </source>
</evidence>
<dbReference type="SUPFAM" id="SSF159283">
    <property type="entry name" value="Guanosine diphospho-D-mannose pyrophosphorylase/mannose-6-phosphate isomerase linker domain"/>
    <property type="match status" value="1"/>
</dbReference>
<evidence type="ECO:0000256" key="7">
    <source>
        <dbReference type="ARBA" id="ARBA00047343"/>
    </source>
</evidence>
<dbReference type="Pfam" id="PF00483">
    <property type="entry name" value="NTP_transferase"/>
    <property type="match status" value="1"/>
</dbReference>
<dbReference type="FunFam" id="3.90.550.10:FF:000046">
    <property type="entry name" value="Mannose-1-phosphate guanylyltransferase (GDP)"/>
    <property type="match status" value="1"/>
</dbReference>
<dbReference type="EC" id="2.7.7.13" evidence="2"/>
<evidence type="ECO:0000256" key="4">
    <source>
        <dbReference type="ARBA" id="ARBA00022695"/>
    </source>
</evidence>
<dbReference type="InterPro" id="IPR054566">
    <property type="entry name" value="ManC/GMP-like_b-helix"/>
</dbReference>
<organism evidence="10 11">
    <name type="scientific">candidate division KSB3 bacterium</name>
    <dbReference type="NCBI Taxonomy" id="2044937"/>
    <lineage>
        <taxon>Bacteria</taxon>
        <taxon>candidate division KSB3</taxon>
    </lineage>
</organism>
<dbReference type="GO" id="GO:0005525">
    <property type="term" value="F:GTP binding"/>
    <property type="evidence" value="ECO:0007669"/>
    <property type="project" value="UniProtKB-KW"/>
</dbReference>
<keyword evidence="5" id="KW-0547">Nucleotide-binding</keyword>
<reference evidence="10 11" key="1">
    <citation type="submission" date="2017-10" db="EMBL/GenBank/DDBJ databases">
        <title>Novel microbial diversity and functional potential in the marine mammal oral microbiome.</title>
        <authorList>
            <person name="Dudek N.K."/>
            <person name="Sun C.L."/>
            <person name="Burstein D."/>
            <person name="Kantor R.S."/>
            <person name="Aliaga Goltsman D.S."/>
            <person name="Bik E.M."/>
            <person name="Thomas B.C."/>
            <person name="Banfield J.F."/>
            <person name="Relman D.A."/>
        </authorList>
    </citation>
    <scope>NUCLEOTIDE SEQUENCE [LARGE SCALE GENOMIC DNA]</scope>
    <source>
        <strain evidence="10">DOLJORAL78_47_16</strain>
    </source>
</reference>
<keyword evidence="3 10" id="KW-0808">Transferase</keyword>
<dbReference type="InterPro" id="IPR005835">
    <property type="entry name" value="NTP_transferase_dom"/>
</dbReference>